<keyword evidence="8" id="KW-1185">Reference proteome</keyword>
<dbReference type="CDD" id="cd10017">
    <property type="entry name" value="B3_DNA"/>
    <property type="match status" value="2"/>
</dbReference>
<dbReference type="Gene3D" id="2.40.330.10">
    <property type="entry name" value="DNA-binding pseudobarrel domain"/>
    <property type="match status" value="2"/>
</dbReference>
<feature type="domain" description="TF-B3" evidence="6">
    <location>
        <begin position="124"/>
        <end position="231"/>
    </location>
</feature>
<sequence length="238" mass="27557">MAFNQQGEPTNSVVSFFKIICRWHIRDEKIKLPTEFTNKCGLKLPNPVILKVVNGNQKKVHWTNINGSIWFIGKEWKEFLEHYSVSHGHLLLFKYCPDASYFRSIADAIKSRDRQERQDGNPNFEVVMRDSYINGGRCMAIPSNFARKYMKEGGYLLRVEDGRAWKVMFKTWSGDGVPYKKYKLQKGWAKFSQGNKLQKDDVCVFELLYNNNSNGSSTTIPTFNVLIHRNHIGSSYSP</sequence>
<evidence type="ECO:0000256" key="5">
    <source>
        <dbReference type="ARBA" id="ARBA00023242"/>
    </source>
</evidence>
<gene>
    <name evidence="7" type="ORF">Ahy_A10g046895</name>
</gene>
<dbReference type="PANTHER" id="PTHR31920:SF108">
    <property type="entry name" value="B3 DOMAIN-CONTAINING TRANSCRIPTION FACTOR VRN1-LIKE"/>
    <property type="match status" value="1"/>
</dbReference>
<accession>A0A445B0U7</accession>
<keyword evidence="5" id="KW-0539">Nucleus</keyword>
<dbReference type="SUPFAM" id="SSF101936">
    <property type="entry name" value="DNA-binding pseudobarrel domain"/>
    <property type="match status" value="2"/>
</dbReference>
<dbReference type="AlphaFoldDB" id="A0A445B0U7"/>
<dbReference type="EMBL" id="SDMP01000010">
    <property type="protein sequence ID" value="RYR32303.1"/>
    <property type="molecule type" value="Genomic_DNA"/>
</dbReference>
<protein>
    <recommendedName>
        <fullName evidence="6">TF-B3 domain-containing protein</fullName>
    </recommendedName>
</protein>
<dbReference type="Pfam" id="PF02362">
    <property type="entry name" value="B3"/>
    <property type="match status" value="1"/>
</dbReference>
<evidence type="ECO:0000256" key="4">
    <source>
        <dbReference type="ARBA" id="ARBA00023163"/>
    </source>
</evidence>
<dbReference type="SMART" id="SM01019">
    <property type="entry name" value="B3"/>
    <property type="match status" value="2"/>
</dbReference>
<dbReference type="PANTHER" id="PTHR31920">
    <property type="entry name" value="B3 DOMAIN-CONTAINING"/>
    <property type="match status" value="1"/>
</dbReference>
<keyword evidence="2" id="KW-0805">Transcription regulation</keyword>
<dbReference type="GO" id="GO:0005634">
    <property type="term" value="C:nucleus"/>
    <property type="evidence" value="ECO:0007669"/>
    <property type="project" value="UniProtKB-SubCell"/>
</dbReference>
<evidence type="ECO:0000256" key="3">
    <source>
        <dbReference type="ARBA" id="ARBA00023125"/>
    </source>
</evidence>
<name>A0A445B0U7_ARAHY</name>
<evidence type="ECO:0000313" key="8">
    <source>
        <dbReference type="Proteomes" id="UP000289738"/>
    </source>
</evidence>
<dbReference type="PROSITE" id="PS50863">
    <property type="entry name" value="B3"/>
    <property type="match status" value="1"/>
</dbReference>
<keyword evidence="3" id="KW-0238">DNA-binding</keyword>
<dbReference type="InterPro" id="IPR003340">
    <property type="entry name" value="B3_DNA-bd"/>
</dbReference>
<comment type="subcellular location">
    <subcellularLocation>
        <location evidence="1">Nucleus</location>
    </subcellularLocation>
</comment>
<dbReference type="STRING" id="3818.A0A445B0U7"/>
<comment type="caution">
    <text evidence="7">The sequence shown here is derived from an EMBL/GenBank/DDBJ whole genome shotgun (WGS) entry which is preliminary data.</text>
</comment>
<evidence type="ECO:0000259" key="6">
    <source>
        <dbReference type="PROSITE" id="PS50863"/>
    </source>
</evidence>
<evidence type="ECO:0000256" key="1">
    <source>
        <dbReference type="ARBA" id="ARBA00004123"/>
    </source>
</evidence>
<organism evidence="7 8">
    <name type="scientific">Arachis hypogaea</name>
    <name type="common">Peanut</name>
    <dbReference type="NCBI Taxonomy" id="3818"/>
    <lineage>
        <taxon>Eukaryota</taxon>
        <taxon>Viridiplantae</taxon>
        <taxon>Streptophyta</taxon>
        <taxon>Embryophyta</taxon>
        <taxon>Tracheophyta</taxon>
        <taxon>Spermatophyta</taxon>
        <taxon>Magnoliopsida</taxon>
        <taxon>eudicotyledons</taxon>
        <taxon>Gunneridae</taxon>
        <taxon>Pentapetalae</taxon>
        <taxon>rosids</taxon>
        <taxon>fabids</taxon>
        <taxon>Fabales</taxon>
        <taxon>Fabaceae</taxon>
        <taxon>Papilionoideae</taxon>
        <taxon>50 kb inversion clade</taxon>
        <taxon>dalbergioids sensu lato</taxon>
        <taxon>Dalbergieae</taxon>
        <taxon>Pterocarpus clade</taxon>
        <taxon>Arachis</taxon>
    </lineage>
</organism>
<reference evidence="7 8" key="1">
    <citation type="submission" date="2019-01" db="EMBL/GenBank/DDBJ databases">
        <title>Sequencing of cultivated peanut Arachis hypogaea provides insights into genome evolution and oil improvement.</title>
        <authorList>
            <person name="Chen X."/>
        </authorList>
    </citation>
    <scope>NUCLEOTIDE SEQUENCE [LARGE SCALE GENOMIC DNA]</scope>
    <source>
        <strain evidence="8">cv. Fuhuasheng</strain>
        <tissue evidence="7">Leaves</tissue>
    </source>
</reference>
<dbReference type="InterPro" id="IPR050655">
    <property type="entry name" value="Plant_B3_domain"/>
</dbReference>
<proteinExistence type="predicted"/>
<dbReference type="Proteomes" id="UP000289738">
    <property type="component" value="Chromosome A10"/>
</dbReference>
<dbReference type="GO" id="GO:0003677">
    <property type="term" value="F:DNA binding"/>
    <property type="evidence" value="ECO:0007669"/>
    <property type="project" value="UniProtKB-KW"/>
</dbReference>
<dbReference type="InterPro" id="IPR015300">
    <property type="entry name" value="DNA-bd_pseudobarrel_sf"/>
</dbReference>
<keyword evidence="4" id="KW-0804">Transcription</keyword>
<evidence type="ECO:0000256" key="2">
    <source>
        <dbReference type="ARBA" id="ARBA00023015"/>
    </source>
</evidence>
<evidence type="ECO:0000313" key="7">
    <source>
        <dbReference type="EMBL" id="RYR32303.1"/>
    </source>
</evidence>